<name>A0A0S4LD88_9BACT</name>
<dbReference type="Gene3D" id="2.40.30.10">
    <property type="entry name" value="Translation factors"/>
    <property type="match status" value="1"/>
</dbReference>
<dbReference type="Pfam" id="PF22042">
    <property type="entry name" value="EF-G_D2"/>
    <property type="match status" value="1"/>
</dbReference>
<dbReference type="InterPro" id="IPR053905">
    <property type="entry name" value="EF-G-like_DII"/>
</dbReference>
<dbReference type="GO" id="GO:0016149">
    <property type="term" value="F:translation release factor activity, codon specific"/>
    <property type="evidence" value="ECO:0007669"/>
    <property type="project" value="UniProtKB-UniRule"/>
</dbReference>
<evidence type="ECO:0000256" key="5">
    <source>
        <dbReference type="ARBA" id="ARBA00022917"/>
    </source>
</evidence>
<proteinExistence type="inferred from homology"/>
<sequence length="560" mass="61723">MPILPIHGTPEDHLLPPGIWYAAPPIMTTETTLSTELAAATGRRRTFAIISHPDAGKTTLTEKLLLYSGLIRTAGMVRGRKGGKATASDWMGMEQERGISITASAMQFPYKGAVINLLDTPGHQDFSEDTYRTLTAADSAIMVIDAAKGVETQTRKLFAVCRMRRIPVLTLINKMDLPGRPPLDLMTEVEQALNIHASAVNWPIGSGSDFVGIVTRADSLVQLFSKTMHGGAAKVETAVLPLSELNASGRVSEETMAHVRHDLELLEIAGNPFTREQFLQGEVTPVFFASALTNFGIESFLDAFVNLAPSPGARLADREDGSEVSVNPIEMPFSAYVFKLQANMNPKHRDSTAFLRVCSGRFERDLVVKHHRLGRDIRLARPHSLVAQERSTVEEAYPGDIIGIINPGVFAIGDTVSLTGGFNFKPLPQFQPEIFARLRPTDVGKRKAFDKGLSQMAQEGTVQIMRSLHDQETLIAAVGRLQFDVLQYRLRHEYRVDTIVDALPFTCSAWLEGDPSTFKSPSASMIVKDHRDRIVVLFGDQLMKTIARDRNPDHVLRDMG</sequence>
<dbReference type="InterPro" id="IPR031157">
    <property type="entry name" value="G_TR_CS"/>
</dbReference>
<dbReference type="GO" id="GO:0006449">
    <property type="term" value="P:regulation of translational termination"/>
    <property type="evidence" value="ECO:0007669"/>
    <property type="project" value="UniProtKB-UniRule"/>
</dbReference>
<evidence type="ECO:0000256" key="8">
    <source>
        <dbReference type="NCBIfam" id="TIGR00503"/>
    </source>
</evidence>
<dbReference type="PRINTS" id="PR00315">
    <property type="entry name" value="ELONGATNFCT"/>
</dbReference>
<feature type="binding site" evidence="7">
    <location>
        <begin position="51"/>
        <end position="58"/>
    </location>
    <ligand>
        <name>GTP</name>
        <dbReference type="ChEBI" id="CHEBI:37565"/>
    </ligand>
</feature>
<dbReference type="STRING" id="1742973.COMA2_180032"/>
<dbReference type="PANTHER" id="PTHR43556">
    <property type="entry name" value="PEPTIDE CHAIN RELEASE FACTOR RF3"/>
    <property type="match status" value="1"/>
</dbReference>
<evidence type="ECO:0000256" key="2">
    <source>
        <dbReference type="ARBA" id="ARBA00009978"/>
    </source>
</evidence>
<dbReference type="PANTHER" id="PTHR43556:SF2">
    <property type="entry name" value="PEPTIDE CHAIN RELEASE FACTOR RF3"/>
    <property type="match status" value="1"/>
</dbReference>
<evidence type="ECO:0000256" key="1">
    <source>
        <dbReference type="ARBA" id="ARBA00004496"/>
    </source>
</evidence>
<dbReference type="HAMAP" id="MF_00072">
    <property type="entry name" value="Rel_fac_3"/>
    <property type="match status" value="1"/>
</dbReference>
<evidence type="ECO:0000259" key="9">
    <source>
        <dbReference type="PROSITE" id="PS51722"/>
    </source>
</evidence>
<dbReference type="GO" id="GO:0016150">
    <property type="term" value="F:translation release factor activity, codon nonspecific"/>
    <property type="evidence" value="ECO:0007669"/>
    <property type="project" value="TreeGrafter"/>
</dbReference>
<dbReference type="InterPro" id="IPR035647">
    <property type="entry name" value="EFG_III/V"/>
</dbReference>
<dbReference type="SUPFAM" id="SSF52540">
    <property type="entry name" value="P-loop containing nucleoside triphosphate hydrolases"/>
    <property type="match status" value="1"/>
</dbReference>
<keyword evidence="5 7" id="KW-0648">Protein biosynthesis</keyword>
<dbReference type="InterPro" id="IPR032090">
    <property type="entry name" value="RF3_C"/>
</dbReference>
<accession>A0A0S4LD88</accession>
<dbReference type="PROSITE" id="PS00301">
    <property type="entry name" value="G_TR_1"/>
    <property type="match status" value="1"/>
</dbReference>
<feature type="domain" description="Tr-type G" evidence="9">
    <location>
        <begin position="42"/>
        <end position="312"/>
    </location>
</feature>
<dbReference type="NCBIfam" id="TIGR00503">
    <property type="entry name" value="prfC"/>
    <property type="match status" value="1"/>
</dbReference>
<dbReference type="GO" id="GO:0005525">
    <property type="term" value="F:GTP binding"/>
    <property type="evidence" value="ECO:0007669"/>
    <property type="project" value="UniProtKB-UniRule"/>
</dbReference>
<evidence type="ECO:0000256" key="4">
    <source>
        <dbReference type="ARBA" id="ARBA00022741"/>
    </source>
</evidence>
<dbReference type="InterPro" id="IPR004548">
    <property type="entry name" value="PrfC"/>
</dbReference>
<dbReference type="InterPro" id="IPR005225">
    <property type="entry name" value="Small_GTP-bd"/>
</dbReference>
<dbReference type="GO" id="GO:0005829">
    <property type="term" value="C:cytosol"/>
    <property type="evidence" value="ECO:0007669"/>
    <property type="project" value="TreeGrafter"/>
</dbReference>
<dbReference type="Proteomes" id="UP000198736">
    <property type="component" value="Unassembled WGS sequence"/>
</dbReference>
<keyword evidence="6 7" id="KW-0342">GTP-binding</keyword>
<feature type="binding site" evidence="7">
    <location>
        <begin position="173"/>
        <end position="176"/>
    </location>
    <ligand>
        <name>GTP</name>
        <dbReference type="ChEBI" id="CHEBI:37565"/>
    </ligand>
</feature>
<evidence type="ECO:0000313" key="10">
    <source>
        <dbReference type="EMBL" id="CUS34682.1"/>
    </source>
</evidence>
<dbReference type="SUPFAM" id="SSF54980">
    <property type="entry name" value="EF-G C-terminal domain-like"/>
    <property type="match status" value="1"/>
</dbReference>
<dbReference type="AlphaFoldDB" id="A0A0S4LD88"/>
<dbReference type="InterPro" id="IPR000795">
    <property type="entry name" value="T_Tr_GTP-bd_dom"/>
</dbReference>
<evidence type="ECO:0000256" key="3">
    <source>
        <dbReference type="ARBA" id="ARBA00022490"/>
    </source>
</evidence>
<keyword evidence="3 7" id="KW-0963">Cytoplasm</keyword>
<dbReference type="NCBIfam" id="NF001964">
    <property type="entry name" value="PRK00741.1"/>
    <property type="match status" value="1"/>
</dbReference>
<dbReference type="GO" id="GO:0003924">
    <property type="term" value="F:GTPase activity"/>
    <property type="evidence" value="ECO:0007669"/>
    <property type="project" value="InterPro"/>
</dbReference>
<dbReference type="PROSITE" id="PS51722">
    <property type="entry name" value="G_TR_2"/>
    <property type="match status" value="1"/>
</dbReference>
<dbReference type="FunFam" id="3.40.50.300:FF:000542">
    <property type="entry name" value="Peptide chain release factor 3"/>
    <property type="match status" value="1"/>
</dbReference>
<gene>
    <name evidence="7 10" type="primary">prfC</name>
    <name evidence="10" type="ORF">COMA2_180032</name>
</gene>
<dbReference type="Pfam" id="PF00009">
    <property type="entry name" value="GTP_EFTU"/>
    <property type="match status" value="1"/>
</dbReference>
<dbReference type="InterPro" id="IPR038467">
    <property type="entry name" value="RF3_dom_3_sf"/>
</dbReference>
<dbReference type="InterPro" id="IPR009000">
    <property type="entry name" value="Transl_B-barrel_sf"/>
</dbReference>
<evidence type="ECO:0000256" key="7">
    <source>
        <dbReference type="HAMAP-Rule" id="MF_00072"/>
    </source>
</evidence>
<dbReference type="CDD" id="cd03689">
    <property type="entry name" value="RF3_II"/>
    <property type="match status" value="1"/>
</dbReference>
<keyword evidence="4 7" id="KW-0547">Nucleotide-binding</keyword>
<organism evidence="10 11">
    <name type="scientific">Candidatus Nitrospira nitrificans</name>
    <dbReference type="NCBI Taxonomy" id="1742973"/>
    <lineage>
        <taxon>Bacteria</taxon>
        <taxon>Pseudomonadati</taxon>
        <taxon>Nitrospirota</taxon>
        <taxon>Nitrospiria</taxon>
        <taxon>Nitrospirales</taxon>
        <taxon>Nitrospiraceae</taxon>
        <taxon>Nitrospira</taxon>
    </lineage>
</organism>
<dbReference type="Gene3D" id="3.40.50.300">
    <property type="entry name" value="P-loop containing nucleotide triphosphate hydrolases"/>
    <property type="match status" value="1"/>
</dbReference>
<dbReference type="Pfam" id="PF16658">
    <property type="entry name" value="RF3_C"/>
    <property type="match status" value="1"/>
</dbReference>
<dbReference type="InterPro" id="IPR027417">
    <property type="entry name" value="P-loop_NTPase"/>
</dbReference>
<reference evidence="11" key="1">
    <citation type="submission" date="2015-10" db="EMBL/GenBank/DDBJ databases">
        <authorList>
            <person name="Luecker S."/>
            <person name="Luecker S."/>
        </authorList>
    </citation>
    <scope>NUCLEOTIDE SEQUENCE [LARGE SCALE GENOMIC DNA]</scope>
</reference>
<dbReference type="Gene3D" id="3.30.70.3280">
    <property type="entry name" value="Peptide chain release factor 3, domain III"/>
    <property type="match status" value="1"/>
</dbReference>
<comment type="subcellular location">
    <subcellularLocation>
        <location evidence="1 7">Cytoplasm</location>
    </subcellularLocation>
</comment>
<dbReference type="CDD" id="cd04169">
    <property type="entry name" value="RF3"/>
    <property type="match status" value="1"/>
</dbReference>
<protein>
    <recommendedName>
        <fullName evidence="7 8">Peptide chain release factor 3</fullName>
        <shortName evidence="7">RF-3</shortName>
    </recommendedName>
</protein>
<comment type="function">
    <text evidence="7">Increases the formation of ribosomal termination complexes and stimulates activities of RF-1 and RF-2. It binds guanine nucleotides and has strong preference for UGA stop codons. It may interact directly with the ribosome. The stimulation of RF-1 and RF-2 is significantly reduced by GTP and GDP, but not by GMP.</text>
</comment>
<evidence type="ECO:0000313" key="11">
    <source>
        <dbReference type="Proteomes" id="UP000198736"/>
    </source>
</evidence>
<feature type="binding site" evidence="7">
    <location>
        <begin position="119"/>
        <end position="123"/>
    </location>
    <ligand>
        <name>GTP</name>
        <dbReference type="ChEBI" id="CHEBI:37565"/>
    </ligand>
</feature>
<comment type="similarity">
    <text evidence="2 7">Belongs to the TRAFAC class translation factor GTPase superfamily. Classic translation factor GTPase family. PrfC subfamily.</text>
</comment>
<dbReference type="SUPFAM" id="SSF50447">
    <property type="entry name" value="Translation proteins"/>
    <property type="match status" value="1"/>
</dbReference>
<dbReference type="InterPro" id="IPR041732">
    <property type="entry name" value="RF3_GTP-bd"/>
</dbReference>
<dbReference type="EMBL" id="CZPZ01000010">
    <property type="protein sequence ID" value="CUS34682.1"/>
    <property type="molecule type" value="Genomic_DNA"/>
</dbReference>
<dbReference type="NCBIfam" id="TIGR00231">
    <property type="entry name" value="small_GTP"/>
    <property type="match status" value="1"/>
</dbReference>
<keyword evidence="11" id="KW-1185">Reference proteome</keyword>
<evidence type="ECO:0000256" key="6">
    <source>
        <dbReference type="ARBA" id="ARBA00023134"/>
    </source>
</evidence>